<organism evidence="17 18">
    <name type="scientific">Cuniculiplasma divulgatum</name>
    <dbReference type="NCBI Taxonomy" id="1673428"/>
    <lineage>
        <taxon>Archaea</taxon>
        <taxon>Methanobacteriati</taxon>
        <taxon>Thermoplasmatota</taxon>
        <taxon>Thermoplasmata</taxon>
        <taxon>Thermoplasmatales</taxon>
        <taxon>Cuniculiplasmataceae</taxon>
        <taxon>Cuniculiplasma</taxon>
    </lineage>
</organism>
<feature type="binding site" evidence="14">
    <location>
        <position position="268"/>
    </location>
    <ligand>
        <name>ATP</name>
        <dbReference type="ChEBI" id="CHEBI:30616"/>
    </ligand>
</feature>
<evidence type="ECO:0000313" key="17">
    <source>
        <dbReference type="EMBL" id="SIM44156.1"/>
    </source>
</evidence>
<keyword evidence="10 14" id="KW-0460">Magnesium</keyword>
<dbReference type="GO" id="GO:0071897">
    <property type="term" value="P:DNA biosynthetic process"/>
    <property type="evidence" value="ECO:0007669"/>
    <property type="project" value="InterPro"/>
</dbReference>
<evidence type="ECO:0000256" key="10">
    <source>
        <dbReference type="ARBA" id="ARBA00022842"/>
    </source>
</evidence>
<keyword evidence="11 14" id="KW-0233">DNA recombination</keyword>
<dbReference type="Pfam" id="PF04679">
    <property type="entry name" value="DNA_ligase_A_C"/>
    <property type="match status" value="1"/>
</dbReference>
<evidence type="ECO:0000256" key="3">
    <source>
        <dbReference type="ARBA" id="ARBA00022598"/>
    </source>
</evidence>
<dbReference type="GO" id="GO:0003910">
    <property type="term" value="F:DNA ligase (ATP) activity"/>
    <property type="evidence" value="ECO:0007669"/>
    <property type="project" value="UniProtKB-UniRule"/>
</dbReference>
<dbReference type="EC" id="6.5.1.1" evidence="14"/>
<keyword evidence="9 14" id="KW-0067">ATP-binding</keyword>
<dbReference type="CDD" id="cd07901">
    <property type="entry name" value="Adenylation_DNA_ligase_Arch_LigB"/>
    <property type="match status" value="1"/>
</dbReference>
<feature type="binding site" evidence="14">
    <location>
        <position position="253"/>
    </location>
    <ligand>
        <name>ATP</name>
        <dbReference type="ChEBI" id="CHEBI:30616"/>
    </ligand>
</feature>
<dbReference type="PANTHER" id="PTHR45674:SF4">
    <property type="entry name" value="DNA LIGASE 1"/>
    <property type="match status" value="1"/>
</dbReference>
<evidence type="ECO:0000256" key="14">
    <source>
        <dbReference type="HAMAP-Rule" id="MF_00407"/>
    </source>
</evidence>
<dbReference type="Gene3D" id="1.10.3260.10">
    <property type="entry name" value="DNA ligase, ATP-dependent, N-terminal domain"/>
    <property type="match status" value="1"/>
</dbReference>
<comment type="cofactor">
    <cofactor evidence="14">
        <name>Mg(2+)</name>
        <dbReference type="ChEBI" id="CHEBI:18420"/>
    </cofactor>
</comment>
<evidence type="ECO:0000256" key="2">
    <source>
        <dbReference type="ARBA" id="ARBA00013308"/>
    </source>
</evidence>
<dbReference type="InterPro" id="IPR050191">
    <property type="entry name" value="ATP-dep_DNA_ligase"/>
</dbReference>
<dbReference type="InterPro" id="IPR000977">
    <property type="entry name" value="DNA_ligase_ATP-dep"/>
</dbReference>
<dbReference type="PANTHER" id="PTHR45674">
    <property type="entry name" value="DNA LIGASE 1/3 FAMILY MEMBER"/>
    <property type="match status" value="1"/>
</dbReference>
<dbReference type="GO" id="GO:0006310">
    <property type="term" value="P:DNA recombination"/>
    <property type="evidence" value="ECO:0007669"/>
    <property type="project" value="UniProtKB-UniRule"/>
</dbReference>
<keyword evidence="13 14" id="KW-0131">Cell cycle</keyword>
<comment type="similarity">
    <text evidence="1 14 15">Belongs to the ATP-dependent DNA ligase family.</text>
</comment>
<keyword evidence="6 14" id="KW-0479">Metal-binding</keyword>
<dbReference type="GO" id="GO:0003677">
    <property type="term" value="F:DNA binding"/>
    <property type="evidence" value="ECO:0007669"/>
    <property type="project" value="InterPro"/>
</dbReference>
<keyword evidence="3 14" id="KW-0436">Ligase</keyword>
<name>A0A1N5T748_9ARCH</name>
<dbReference type="RefSeq" id="WP_148689570.1">
    <property type="nucleotide sequence ID" value="NZ_LT671858.1"/>
</dbReference>
<evidence type="ECO:0000256" key="7">
    <source>
        <dbReference type="ARBA" id="ARBA00022741"/>
    </source>
</evidence>
<dbReference type="InterPro" id="IPR012340">
    <property type="entry name" value="NA-bd_OB-fold"/>
</dbReference>
<accession>A0A1N5T748</accession>
<dbReference type="GO" id="GO:0006281">
    <property type="term" value="P:DNA repair"/>
    <property type="evidence" value="ECO:0007669"/>
    <property type="project" value="UniProtKB-UniRule"/>
</dbReference>
<dbReference type="InterPro" id="IPR012308">
    <property type="entry name" value="DNA_ligase_ATP-dep_N"/>
</dbReference>
<evidence type="ECO:0000313" key="18">
    <source>
        <dbReference type="Proteomes" id="UP000195607"/>
    </source>
</evidence>
<sequence>MLLSEFVDYLDRISGTPKRLEMNEIMKQLFLEHRDEVDIIAYLIQGKVAPDYSGLEIGISEKTVMKALEYLTGANEKEEISLISTLGDLGEVAEQLLSRGKQTSFFNEPLTLKEFYELLLKITRLKGQGTSETKAAMLKDFLIRSTNKEAKYVVRIITGNLRIGVSDASIITALRLAFKPEIEQSEVEDAFNFHPDPAYVANLLLNDRINVSAGPTPFIPIKVMLAERLQSLTQIIEKLGGIAALEYKYDGLRIQIHKRGNEIRTFSRGNEETTKQFPEIIEAVRKVNADTVILDGEAVPVNSETGEIYPFQDVSRRRGRIYDLPEVSEEIPIMVFLFDIIYLNGVPLNGKSYTERRKRLLETVGENDRLKFATQIISKSSEEAEKFFETSIESGCEGIVAKSVQENSIYRAGNRGWLWIKFKRDYQNEISDTLDLVVVGAFYGHGRRKGSFGALLLASYNKERDMFESVCKIGSGFTDENLSEMKVIFSSLITDKKPSNVDSEMMPDAWIYPEKVIQIKGAEITLSPVHTCAKELVGKNGLAIRFPRFTGTWRTDKKVEDCTSSVEIYELFKMQKKTSYKEDSN</sequence>
<evidence type="ECO:0000259" key="16">
    <source>
        <dbReference type="PROSITE" id="PS50160"/>
    </source>
</evidence>
<evidence type="ECO:0000256" key="4">
    <source>
        <dbReference type="ARBA" id="ARBA00022618"/>
    </source>
</evidence>
<keyword evidence="4 14" id="KW-0132">Cell division</keyword>
<dbReference type="SUPFAM" id="SSF50249">
    <property type="entry name" value="Nucleic acid-binding proteins"/>
    <property type="match status" value="1"/>
</dbReference>
<feature type="binding site" evidence="14">
    <location>
        <position position="246"/>
    </location>
    <ligand>
        <name>ATP</name>
        <dbReference type="ChEBI" id="CHEBI:30616"/>
    </ligand>
</feature>
<feature type="domain" description="ATP-dependent DNA ligase family profile" evidence="16">
    <location>
        <begin position="326"/>
        <end position="461"/>
    </location>
</feature>
<dbReference type="HAMAP" id="MF_00407">
    <property type="entry name" value="DNA_ligase"/>
    <property type="match status" value="1"/>
</dbReference>
<protein>
    <recommendedName>
        <fullName evidence="2 14">DNA ligase</fullName>
        <ecNumber evidence="14">6.5.1.1</ecNumber>
    </recommendedName>
    <alternativeName>
        <fullName evidence="14">Polydeoxyribonucleotide synthase [ATP]</fullName>
    </alternativeName>
</protein>
<evidence type="ECO:0000256" key="6">
    <source>
        <dbReference type="ARBA" id="ARBA00022723"/>
    </source>
</evidence>
<dbReference type="Pfam" id="PF01068">
    <property type="entry name" value="DNA_ligase_A_M"/>
    <property type="match status" value="1"/>
</dbReference>
<dbReference type="AlphaFoldDB" id="A0A1N5T748"/>
<dbReference type="InterPro" id="IPR012309">
    <property type="entry name" value="DNA_ligase_ATP-dep_C"/>
</dbReference>
<dbReference type="InterPro" id="IPR012310">
    <property type="entry name" value="DNA_ligase_ATP-dep_cent"/>
</dbReference>
<evidence type="ECO:0000256" key="15">
    <source>
        <dbReference type="RuleBase" id="RU004196"/>
    </source>
</evidence>
<dbReference type="InterPro" id="IPR036599">
    <property type="entry name" value="DNA_ligase_N_sf"/>
</dbReference>
<comment type="function">
    <text evidence="14">DNA ligase that seals nicks in double-stranded DNA during DNA replication, DNA recombination and DNA repair.</text>
</comment>
<dbReference type="GO" id="GO:0005524">
    <property type="term" value="F:ATP binding"/>
    <property type="evidence" value="ECO:0007669"/>
    <property type="project" value="UniProtKB-UniRule"/>
</dbReference>
<dbReference type="EMBL" id="LT671858">
    <property type="protein sequence ID" value="SIM44156.1"/>
    <property type="molecule type" value="Genomic_DNA"/>
</dbReference>
<evidence type="ECO:0000256" key="5">
    <source>
        <dbReference type="ARBA" id="ARBA00022705"/>
    </source>
</evidence>
<dbReference type="CDD" id="cd07969">
    <property type="entry name" value="OBF_DNA_ligase_I"/>
    <property type="match status" value="1"/>
</dbReference>
<keyword evidence="7 14" id="KW-0547">Nucleotide-binding</keyword>
<dbReference type="Gene3D" id="2.40.50.140">
    <property type="entry name" value="Nucleic acid-binding proteins"/>
    <property type="match status" value="1"/>
</dbReference>
<evidence type="ECO:0000256" key="9">
    <source>
        <dbReference type="ARBA" id="ARBA00022840"/>
    </source>
</evidence>
<keyword evidence="5 14" id="KW-0235">DNA replication</keyword>
<dbReference type="GO" id="GO:0006273">
    <property type="term" value="P:lagging strand elongation"/>
    <property type="evidence" value="ECO:0007669"/>
    <property type="project" value="TreeGrafter"/>
</dbReference>
<dbReference type="PROSITE" id="PS50160">
    <property type="entry name" value="DNA_LIGASE_A3"/>
    <property type="match status" value="1"/>
</dbReference>
<dbReference type="GO" id="GO:0046872">
    <property type="term" value="F:metal ion binding"/>
    <property type="evidence" value="ECO:0007669"/>
    <property type="project" value="UniProtKB-KW"/>
</dbReference>
<dbReference type="InterPro" id="IPR022865">
    <property type="entry name" value="DNA_ligae_ATP-dep_bac/arc"/>
</dbReference>
<dbReference type="GeneID" id="41587785"/>
<dbReference type="Pfam" id="PF04675">
    <property type="entry name" value="DNA_ligase_A_N"/>
    <property type="match status" value="1"/>
</dbReference>
<comment type="catalytic activity">
    <reaction evidence="14">
        <text>ATP + (deoxyribonucleotide)n-3'-hydroxyl + 5'-phospho-(deoxyribonucleotide)m = (deoxyribonucleotide)n+m + AMP + diphosphate.</text>
        <dbReference type="EC" id="6.5.1.1"/>
    </reaction>
</comment>
<dbReference type="SUPFAM" id="SSF56091">
    <property type="entry name" value="DNA ligase/mRNA capping enzyme, catalytic domain"/>
    <property type="match status" value="1"/>
</dbReference>
<dbReference type="Gene3D" id="3.30.470.30">
    <property type="entry name" value="DNA ligase/mRNA capping enzyme"/>
    <property type="match status" value="1"/>
</dbReference>
<evidence type="ECO:0000256" key="11">
    <source>
        <dbReference type="ARBA" id="ARBA00023172"/>
    </source>
</evidence>
<evidence type="ECO:0000256" key="8">
    <source>
        <dbReference type="ARBA" id="ARBA00022763"/>
    </source>
</evidence>
<feature type="binding site" evidence="14">
    <location>
        <position position="415"/>
    </location>
    <ligand>
        <name>ATP</name>
        <dbReference type="ChEBI" id="CHEBI:30616"/>
    </ligand>
</feature>
<dbReference type="SUPFAM" id="SSF117018">
    <property type="entry name" value="ATP-dependent DNA ligase DNA-binding domain"/>
    <property type="match status" value="1"/>
</dbReference>
<dbReference type="Proteomes" id="UP000195607">
    <property type="component" value="Chromosome I"/>
</dbReference>
<feature type="active site" description="N6-AMP-lysine intermediate" evidence="14">
    <location>
        <position position="248"/>
    </location>
</feature>
<dbReference type="GO" id="GO:0051301">
    <property type="term" value="P:cell division"/>
    <property type="evidence" value="ECO:0007669"/>
    <property type="project" value="UniProtKB-KW"/>
</dbReference>
<dbReference type="NCBIfam" id="TIGR00574">
    <property type="entry name" value="dnl1"/>
    <property type="match status" value="1"/>
</dbReference>
<dbReference type="FunFam" id="2.40.50.140:FF:000062">
    <property type="entry name" value="DNA ligase"/>
    <property type="match status" value="1"/>
</dbReference>
<gene>
    <name evidence="14" type="primary">lig</name>
    <name evidence="17" type="ORF">CSP5_0483</name>
</gene>
<feature type="binding site" evidence="14">
    <location>
        <position position="338"/>
    </location>
    <ligand>
        <name>ATP</name>
        <dbReference type="ChEBI" id="CHEBI:30616"/>
    </ligand>
</feature>
<evidence type="ECO:0000256" key="13">
    <source>
        <dbReference type="ARBA" id="ARBA00023306"/>
    </source>
</evidence>
<proteinExistence type="inferred from homology"/>
<keyword evidence="12 14" id="KW-0234">DNA repair</keyword>
<reference evidence="17 18" key="1">
    <citation type="submission" date="2016-04" db="EMBL/GenBank/DDBJ databases">
        <authorList>
            <person name="Evans L.H."/>
            <person name="Alamgir A."/>
            <person name="Owens N."/>
            <person name="Weber N.D."/>
            <person name="Virtaneva K."/>
            <person name="Barbian K."/>
            <person name="Babar A."/>
            <person name="Rosenke K."/>
        </authorList>
    </citation>
    <scope>NUCLEOTIDE SEQUENCE [LARGE SCALE GENOMIC DNA]</scope>
    <source>
        <strain evidence="18">S5(T) (JCM 30642 \VKM B-2941)</strain>
    </source>
</reference>
<feature type="binding site" evidence="14">
    <location>
        <position position="297"/>
    </location>
    <ligand>
        <name>ATP</name>
        <dbReference type="ChEBI" id="CHEBI:30616"/>
    </ligand>
</feature>
<feature type="binding site" evidence="14">
    <location>
        <position position="421"/>
    </location>
    <ligand>
        <name>ATP</name>
        <dbReference type="ChEBI" id="CHEBI:30616"/>
    </ligand>
</feature>
<evidence type="ECO:0000256" key="12">
    <source>
        <dbReference type="ARBA" id="ARBA00023204"/>
    </source>
</evidence>
<evidence type="ECO:0000256" key="1">
    <source>
        <dbReference type="ARBA" id="ARBA00007572"/>
    </source>
</evidence>
<keyword evidence="8 14" id="KW-0227">DNA damage</keyword>